<feature type="coiled-coil region" evidence="7">
    <location>
        <begin position="884"/>
        <end position="911"/>
    </location>
</feature>
<feature type="region of interest" description="Disordered" evidence="8">
    <location>
        <begin position="355"/>
        <end position="375"/>
    </location>
</feature>
<dbReference type="NCBIfam" id="TIGR02168">
    <property type="entry name" value="SMC_prok_B"/>
    <property type="match status" value="1"/>
</dbReference>
<evidence type="ECO:0000313" key="11">
    <source>
        <dbReference type="Proteomes" id="UP001174909"/>
    </source>
</evidence>
<dbReference type="EMBL" id="CASHTH010000698">
    <property type="protein sequence ID" value="CAI8006578.1"/>
    <property type="molecule type" value="Genomic_DNA"/>
</dbReference>
<dbReference type="SUPFAM" id="SSF75553">
    <property type="entry name" value="Smc hinge domain"/>
    <property type="match status" value="1"/>
</dbReference>
<protein>
    <recommendedName>
        <fullName evidence="6">Structural maintenance of chromosomes protein</fullName>
    </recommendedName>
</protein>
<keyword evidence="5" id="KW-0238">DNA-binding</keyword>
<dbReference type="PIRSF" id="PIRSF005719">
    <property type="entry name" value="SMC"/>
    <property type="match status" value="1"/>
</dbReference>
<dbReference type="Gene3D" id="3.40.50.300">
    <property type="entry name" value="P-loop containing nucleotide triphosphate hydrolases"/>
    <property type="match status" value="2"/>
</dbReference>
<evidence type="ECO:0000256" key="1">
    <source>
        <dbReference type="ARBA" id="ARBA00022490"/>
    </source>
</evidence>
<evidence type="ECO:0000256" key="2">
    <source>
        <dbReference type="ARBA" id="ARBA00022741"/>
    </source>
</evidence>
<keyword evidence="2" id="KW-0547">Nucleotide-binding</keyword>
<dbReference type="PANTHER" id="PTHR43977">
    <property type="entry name" value="STRUCTURAL MAINTENANCE OF CHROMOSOMES PROTEIN 3"/>
    <property type="match status" value="1"/>
</dbReference>
<proteinExistence type="inferred from homology"/>
<evidence type="ECO:0000256" key="3">
    <source>
        <dbReference type="ARBA" id="ARBA00022840"/>
    </source>
</evidence>
<comment type="subcellular location">
    <subcellularLocation>
        <location evidence="6">Nucleus</location>
    </subcellularLocation>
</comment>
<evidence type="ECO:0000256" key="8">
    <source>
        <dbReference type="SAM" id="MobiDB-lite"/>
    </source>
</evidence>
<dbReference type="GO" id="GO:0005694">
    <property type="term" value="C:chromosome"/>
    <property type="evidence" value="ECO:0007669"/>
    <property type="project" value="InterPro"/>
</dbReference>
<dbReference type="InterPro" id="IPR003395">
    <property type="entry name" value="RecF/RecN/SMC_N"/>
</dbReference>
<dbReference type="Pfam" id="PF02463">
    <property type="entry name" value="SMC_N"/>
    <property type="match status" value="1"/>
</dbReference>
<dbReference type="InterPro" id="IPR010935">
    <property type="entry name" value="SMC_hinge"/>
</dbReference>
<evidence type="ECO:0000256" key="5">
    <source>
        <dbReference type="ARBA" id="ARBA00023125"/>
    </source>
</evidence>
<dbReference type="Gene3D" id="1.20.1060.20">
    <property type="match status" value="1"/>
</dbReference>
<dbReference type="Pfam" id="PF06470">
    <property type="entry name" value="SMC_hinge"/>
    <property type="match status" value="1"/>
</dbReference>
<dbReference type="AlphaFoldDB" id="A0AA35W3C2"/>
<name>A0AA35W3C2_GEOBA</name>
<keyword evidence="6" id="KW-0539">Nucleus</keyword>
<feature type="domain" description="SMC hinge" evidence="9">
    <location>
        <begin position="529"/>
        <end position="642"/>
    </location>
</feature>
<dbReference type="GO" id="GO:0003677">
    <property type="term" value="F:DNA binding"/>
    <property type="evidence" value="ECO:0007669"/>
    <property type="project" value="UniProtKB-KW"/>
</dbReference>
<evidence type="ECO:0000259" key="9">
    <source>
        <dbReference type="SMART" id="SM00968"/>
    </source>
</evidence>
<feature type="compositionally biased region" description="Low complexity" evidence="8">
    <location>
        <begin position="992"/>
        <end position="1009"/>
    </location>
</feature>
<dbReference type="SUPFAM" id="SSF52540">
    <property type="entry name" value="P-loop containing nucleoside triphosphate hydrolases"/>
    <property type="match status" value="1"/>
</dbReference>
<dbReference type="SMART" id="SM00968">
    <property type="entry name" value="SMC_hinge"/>
    <property type="match status" value="1"/>
</dbReference>
<dbReference type="Gene3D" id="3.30.70.1620">
    <property type="match status" value="1"/>
</dbReference>
<reference evidence="10" key="1">
    <citation type="submission" date="2023-03" db="EMBL/GenBank/DDBJ databases">
        <authorList>
            <person name="Steffen K."/>
            <person name="Cardenas P."/>
        </authorList>
    </citation>
    <scope>NUCLEOTIDE SEQUENCE</scope>
</reference>
<keyword evidence="4 7" id="KW-0175">Coiled coil</keyword>
<dbReference type="GO" id="GO:0007062">
    <property type="term" value="P:sister chromatid cohesion"/>
    <property type="evidence" value="ECO:0007669"/>
    <property type="project" value="InterPro"/>
</dbReference>
<keyword evidence="11" id="KW-1185">Reference proteome</keyword>
<evidence type="ECO:0000313" key="10">
    <source>
        <dbReference type="EMBL" id="CAI8006578.1"/>
    </source>
</evidence>
<accession>A0AA35W3C2</accession>
<dbReference type="InterPro" id="IPR024704">
    <property type="entry name" value="SMC"/>
</dbReference>
<dbReference type="GO" id="GO:0016887">
    <property type="term" value="F:ATP hydrolysis activity"/>
    <property type="evidence" value="ECO:0007669"/>
    <property type="project" value="InterPro"/>
</dbReference>
<keyword evidence="1" id="KW-0963">Cytoplasm</keyword>
<evidence type="ECO:0000256" key="7">
    <source>
        <dbReference type="SAM" id="Coils"/>
    </source>
</evidence>
<evidence type="ECO:0000256" key="4">
    <source>
        <dbReference type="ARBA" id="ARBA00023054"/>
    </source>
</evidence>
<feature type="region of interest" description="Disordered" evidence="8">
    <location>
        <begin position="759"/>
        <end position="799"/>
    </location>
</feature>
<feature type="compositionally biased region" description="Basic and acidic residues" evidence="8">
    <location>
        <begin position="759"/>
        <end position="793"/>
    </location>
</feature>
<dbReference type="InterPro" id="IPR027417">
    <property type="entry name" value="P-loop_NTPase"/>
</dbReference>
<comment type="similarity">
    <text evidence="6">Belongs to the SMC family.</text>
</comment>
<organism evidence="10 11">
    <name type="scientific">Geodia barretti</name>
    <name type="common">Barrett's horny sponge</name>
    <dbReference type="NCBI Taxonomy" id="519541"/>
    <lineage>
        <taxon>Eukaryota</taxon>
        <taxon>Metazoa</taxon>
        <taxon>Porifera</taxon>
        <taxon>Demospongiae</taxon>
        <taxon>Heteroscleromorpha</taxon>
        <taxon>Tetractinellida</taxon>
        <taxon>Astrophorina</taxon>
        <taxon>Geodiidae</taxon>
        <taxon>Geodia</taxon>
    </lineage>
</organism>
<keyword evidence="3" id="KW-0067">ATP-binding</keyword>
<dbReference type="HAMAP" id="MF_01894">
    <property type="entry name" value="Smc_prok"/>
    <property type="match status" value="1"/>
</dbReference>
<feature type="coiled-coil region" evidence="7">
    <location>
        <begin position="249"/>
        <end position="290"/>
    </location>
</feature>
<dbReference type="GO" id="GO:0005634">
    <property type="term" value="C:nucleus"/>
    <property type="evidence" value="ECO:0007669"/>
    <property type="project" value="UniProtKB-SubCell"/>
</dbReference>
<sequence>MRLNQLRISGFKSFPEQAEIAFDAGVTAIVGPNGCGKSNLIDAITWVLGEQSVRSLRGERMEDVIFGGSDGRRPTATAEVRLRFSNVAAAATMLNGNGAPAGESNIEVGRRLFRSGESEYLIDGRVCRLRDIQDLLMDSGVGVKAYAIVEQGKIGHILSARPLERRQLLEEAAGVTKYKSRRRAAELKIEAARQNLTRVDDIIFEIDNQRNALKRQAAKARRYRVLREDLRRWEKVQLARASAALALTIEAAEQRLADARVREQGAAARVAELETAHERHRLALAEADRAATAARAAAHAHELAAGRLQQQIEYETQQVATLTSTAAALEADGASLEARRSPLQEELSSQVEAARRCASDRESSAEDVRAAEAAHEEAQAAVEGIEVDVEAVRSAEFAAVSAAAVLQNVVQNATEACDRIDAEIVRLATEAADLEIESAKLAAGRKENAAVVARVRAVLDKVRDERVDREARLAAANDARQALLADTRAREQELANVSARIASLDALIASREGYGDAARLVLTAPDGDLQHLGAVADHLEVDRKHELVVEAGLDDLLHALVVRHERDARAAMAFIAAHGAGRCDFLIAEAAAADTPRGAPPDAALIPFTDLVRVNGPAAAAVRGLLARRWLAPSFEAASAAARTAGDTIVTPDGAVFHGVALVRGGGRSEEGGILRLRGEIKELHVRQASEQAAVQRLADDEETLEAAAARAAAELKALQGNEHTREKELLEAELRLARWDDENARLTRRRELIRTEDRRAREEREEQTAKRDEAQQSIARREAERQAAEARHRGARQQLVDARATVQTLGARASEVKVAHAELVERAAGLEADVGRIEAAAADLDRRVQASAAGRQDAIDQRKALKESIAGAGARVDDEVRKLDARRSDVRDLDARAAELRDRITEQGQQVQAARDVLETCRAEVGGLEVDKARAEADRDSLAESCREEFQLSLDEVRAEVEQLERDGVIALDARRLASADDHAAEPVEPPSTDAAAAPADAASGGASRLPSAADVVARLRTRIERLGPVNMMAIEQFDELEQRHEFLTTQRADLLDSIASTGKAIERINTATRDRFKQAFEAINANLQQTFSTLFGGGSASLVLLDEADLLESGIDIIAQPPGKRLQSVQLLSGGEKALAAMALMFAVFKYKPSPFCLLDEIDAPLDDANIGRFVEVLRGMQDETQFVLVTHNRKTMEIADRLYGVTMEEPGVSKLVSVWLN</sequence>
<dbReference type="GO" id="GO:0005524">
    <property type="term" value="F:ATP binding"/>
    <property type="evidence" value="ECO:0007669"/>
    <property type="project" value="UniProtKB-KW"/>
</dbReference>
<gene>
    <name evidence="10" type="ORF">GBAR_LOCUS4799</name>
</gene>
<feature type="region of interest" description="Disordered" evidence="8">
    <location>
        <begin position="982"/>
        <end position="1009"/>
    </location>
</feature>
<evidence type="ECO:0000256" key="6">
    <source>
        <dbReference type="PIRNR" id="PIRNR005719"/>
    </source>
</evidence>
<dbReference type="InterPro" id="IPR036277">
    <property type="entry name" value="SMC_hinge_sf"/>
</dbReference>
<comment type="caution">
    <text evidence="10">The sequence shown here is derived from an EMBL/GenBank/DDBJ whole genome shotgun (WGS) entry which is preliminary data.</text>
</comment>
<dbReference type="GO" id="GO:0030261">
    <property type="term" value="P:chromosome condensation"/>
    <property type="evidence" value="ECO:0007669"/>
    <property type="project" value="InterPro"/>
</dbReference>
<dbReference type="InterPro" id="IPR011890">
    <property type="entry name" value="SMC_prok"/>
</dbReference>
<dbReference type="Proteomes" id="UP001174909">
    <property type="component" value="Unassembled WGS sequence"/>
</dbReference>